<evidence type="ECO:0000256" key="1">
    <source>
        <dbReference type="SAM" id="MobiDB-lite"/>
    </source>
</evidence>
<proteinExistence type="predicted"/>
<reference evidence="2 4" key="1">
    <citation type="submission" date="2008-03" db="EMBL/GenBank/DDBJ databases">
        <title>Annotation of Ixodes scapularis.</title>
        <authorList>
            <consortium name="Ixodes scapularis Genome Project Consortium"/>
            <person name="Caler E."/>
            <person name="Hannick L.I."/>
            <person name="Bidwell S."/>
            <person name="Joardar V."/>
            <person name="Thiagarajan M."/>
            <person name="Amedeo P."/>
            <person name="Galinsky K.J."/>
            <person name="Schobel S."/>
            <person name="Inman J."/>
            <person name="Hostetler J."/>
            <person name="Miller J."/>
            <person name="Hammond M."/>
            <person name="Megy K."/>
            <person name="Lawson D."/>
            <person name="Kodira C."/>
            <person name="Sutton G."/>
            <person name="Meyer J."/>
            <person name="Hill C.A."/>
            <person name="Birren B."/>
            <person name="Nene V."/>
            <person name="Collins F."/>
            <person name="Alarcon-Chaidez F."/>
            <person name="Wikel S."/>
            <person name="Strausberg R."/>
        </authorList>
    </citation>
    <scope>NUCLEOTIDE SEQUENCE [LARGE SCALE GENOMIC DNA]</scope>
    <source>
        <strain evidence="4">Wikel</strain>
        <strain evidence="2">Wikel colony</strain>
    </source>
</reference>
<dbReference type="EnsemblMetazoa" id="ISCW024828-RA">
    <property type="protein sequence ID" value="ISCW024828-PA"/>
    <property type="gene ID" value="ISCW024828"/>
</dbReference>
<evidence type="ECO:0000313" key="4">
    <source>
        <dbReference type="Proteomes" id="UP000001555"/>
    </source>
</evidence>
<name>B7QLT0_IXOSC</name>
<feature type="region of interest" description="Disordered" evidence="1">
    <location>
        <begin position="32"/>
        <end position="51"/>
    </location>
</feature>
<organism>
    <name type="scientific">Ixodes scapularis</name>
    <name type="common">Black-legged tick</name>
    <name type="synonym">Deer tick</name>
    <dbReference type="NCBI Taxonomy" id="6945"/>
    <lineage>
        <taxon>Eukaryota</taxon>
        <taxon>Metazoa</taxon>
        <taxon>Ecdysozoa</taxon>
        <taxon>Arthropoda</taxon>
        <taxon>Chelicerata</taxon>
        <taxon>Arachnida</taxon>
        <taxon>Acari</taxon>
        <taxon>Parasitiformes</taxon>
        <taxon>Ixodida</taxon>
        <taxon>Ixodoidea</taxon>
        <taxon>Ixodidae</taxon>
        <taxon>Ixodinae</taxon>
        <taxon>Ixodes</taxon>
    </lineage>
</organism>
<reference evidence="3" key="2">
    <citation type="submission" date="2020-05" db="UniProtKB">
        <authorList>
            <consortium name="EnsemblMetazoa"/>
        </authorList>
    </citation>
    <scope>IDENTIFICATION</scope>
    <source>
        <strain evidence="3">wikel</strain>
    </source>
</reference>
<dbReference type="VEuPathDB" id="VectorBase:ISCI024828"/>
<accession>B7QLT0</accession>
<dbReference type="EMBL" id="ABJB010377555">
    <property type="status" value="NOT_ANNOTATED_CDS"/>
    <property type="molecule type" value="Genomic_DNA"/>
</dbReference>
<dbReference type="EMBL" id="DS967584">
    <property type="protein sequence ID" value="EEC19802.1"/>
    <property type="molecule type" value="Genomic_DNA"/>
</dbReference>
<dbReference type="Pfam" id="PF03670">
    <property type="entry name" value="UPF0184"/>
    <property type="match status" value="1"/>
</dbReference>
<protein>
    <submittedName>
        <fullName evidence="2 3">Uncharacterized protein</fullName>
    </submittedName>
</protein>
<evidence type="ECO:0000313" key="3">
    <source>
        <dbReference type="EnsemblMetazoa" id="ISCW024828-PA"/>
    </source>
</evidence>
<sequence>MDEINACLDHIEQKNNDLFAQMRQFLEATKQEEMELEEDASVRTDDSSYQP</sequence>
<dbReference type="Proteomes" id="UP000001555">
    <property type="component" value="Unassembled WGS sequence"/>
</dbReference>
<keyword evidence="4" id="KW-1185">Reference proteome</keyword>
<feature type="compositionally biased region" description="Basic and acidic residues" evidence="1">
    <location>
        <begin position="40"/>
        <end position="51"/>
    </location>
</feature>
<dbReference type="VEuPathDB" id="VectorBase:ISCW024828"/>
<dbReference type="AlphaFoldDB" id="B7QLT0"/>
<dbReference type="PaxDb" id="6945-B7QLT0"/>
<dbReference type="OrthoDB" id="10050612at2759"/>
<dbReference type="HOGENOM" id="CLU_3108764_0_0_1"/>
<gene>
    <name evidence="3" type="primary">8043183</name>
    <name evidence="2" type="ORF">IscW_ISCW024828</name>
</gene>
<evidence type="ECO:0000313" key="2">
    <source>
        <dbReference type="EMBL" id="EEC19802.1"/>
    </source>
</evidence>
<dbReference type="InParanoid" id="B7QLT0"/>
<dbReference type="VEuPathDB" id="VectorBase:ISCP_024320"/>